<dbReference type="AlphaFoldDB" id="A0A8B6DWK2"/>
<evidence type="ECO:0000256" key="1">
    <source>
        <dbReference type="SAM" id="Phobius"/>
    </source>
</evidence>
<feature type="transmembrane region" description="Helical" evidence="1">
    <location>
        <begin position="262"/>
        <end position="283"/>
    </location>
</feature>
<gene>
    <name evidence="2" type="ORF">MGAL_10B034163</name>
</gene>
<dbReference type="EMBL" id="UYJE01004115">
    <property type="protein sequence ID" value="VDI25122.1"/>
    <property type="molecule type" value="Genomic_DNA"/>
</dbReference>
<feature type="transmembrane region" description="Helical" evidence="1">
    <location>
        <begin position="228"/>
        <end position="250"/>
    </location>
</feature>
<keyword evidence="1" id="KW-0812">Transmembrane</keyword>
<keyword evidence="3" id="KW-1185">Reference proteome</keyword>
<feature type="transmembrane region" description="Helical" evidence="1">
    <location>
        <begin position="326"/>
        <end position="344"/>
    </location>
</feature>
<proteinExistence type="predicted"/>
<comment type="caution">
    <text evidence="2">The sequence shown here is derived from an EMBL/GenBank/DDBJ whole genome shotgun (WGS) entry which is preliminary data.</text>
</comment>
<accession>A0A8B6DWK2</accession>
<keyword evidence="1" id="KW-0472">Membrane</keyword>
<organism evidence="2 3">
    <name type="scientific">Mytilus galloprovincialis</name>
    <name type="common">Mediterranean mussel</name>
    <dbReference type="NCBI Taxonomy" id="29158"/>
    <lineage>
        <taxon>Eukaryota</taxon>
        <taxon>Metazoa</taxon>
        <taxon>Spiralia</taxon>
        <taxon>Lophotrochozoa</taxon>
        <taxon>Mollusca</taxon>
        <taxon>Bivalvia</taxon>
        <taxon>Autobranchia</taxon>
        <taxon>Pteriomorphia</taxon>
        <taxon>Mytilida</taxon>
        <taxon>Mytiloidea</taxon>
        <taxon>Mytilidae</taxon>
        <taxon>Mytilinae</taxon>
        <taxon>Mytilus</taxon>
    </lineage>
</organism>
<sequence length="456" mass="52320">MVSLHQAKVHIFISVVISFSNGGDVVSNRLNGGKQSTDTNGCYFKIIDIEKVKHQFTQLSILGNVQMIRFNVEILQNNTASANYEYFQSLNGLYSNGLERWMWMLQKHSHLLSYSPDFEVVTLNRSTAMQRNIYIPVEAFTSSNKTGESHYKNCTESLFFVIFKELLNQTNLNSDWLFCHRYFEGQQWKLGFLYKATGAWIGYDFECFSSNCQNTRCAQHIEKGTVNVIINISILVVSILRTIIYTFFVAGPLFSSFSYDTLALVLAISLYVIKYVVNFYQIYKNLLDTLLKMQIEDDVAKDKQPTITVDLFKKIVDDYVPLRTQLVMLLLKILVTSLFLYVAIDTLGKVGKEDLFTSPIPALVATIMPILAEKLCSSNPQIEIKLQKDFIQKELRKPFKHNIEGRSHFTITAWMIIFPAFYTILRPVVSLFDTLFCTNLNNGKVDEEENTPLIIN</sequence>
<evidence type="ECO:0000313" key="2">
    <source>
        <dbReference type="EMBL" id="VDI25122.1"/>
    </source>
</evidence>
<protein>
    <submittedName>
        <fullName evidence="2">Uncharacterized protein</fullName>
    </submittedName>
</protein>
<dbReference type="OrthoDB" id="6160294at2759"/>
<keyword evidence="1" id="KW-1133">Transmembrane helix</keyword>
<feature type="transmembrane region" description="Helical" evidence="1">
    <location>
        <begin position="407"/>
        <end position="425"/>
    </location>
</feature>
<dbReference type="Proteomes" id="UP000596742">
    <property type="component" value="Unassembled WGS sequence"/>
</dbReference>
<reference evidence="2" key="1">
    <citation type="submission" date="2018-11" db="EMBL/GenBank/DDBJ databases">
        <authorList>
            <person name="Alioto T."/>
            <person name="Alioto T."/>
        </authorList>
    </citation>
    <scope>NUCLEOTIDE SEQUENCE</scope>
</reference>
<name>A0A8B6DWK2_MYTGA</name>
<evidence type="ECO:0000313" key="3">
    <source>
        <dbReference type="Proteomes" id="UP000596742"/>
    </source>
</evidence>